<protein>
    <submittedName>
        <fullName evidence="1">Asparagine synthetase B</fullName>
    </submittedName>
</protein>
<dbReference type="AlphaFoldDB" id="A0A7V3V005"/>
<sequence length="404" mass="45759">MVPVFAQQMVLIPMDLSQTDHLKAYGIAYRLLQRGHRVEWLLNYRGGSFLFSPENQAIRECQLNGVYYENVDPAALVKLRETIEANNMASITLERATRIAVYASPTADPWDDAVRLALDYAGIPYDVVWDKEVLAGKLSQYDWLHLHHEDFTGQFGKFYASYRQERWYQEEVAINIKTAKELGFKKVSQLKLAVLAAIRKYVAAGGMLFGMCSATDTPDIAWAARNTDICAAVFDGDPVDPQCNQKLDYEGCFAFENFQVITDPFIYEHSDIDTYLEASARGPDVYFSLFDFSAKYDPVPTMLVQCHTGLVKEFLGQNCGFRRTLLKKDVLILGEVENTEEVKYIHGQFGKGTFTFLGGHDPEDYAHRIGDPPTDLNLHKNSPGYRLILNNVLFPCAEKKPLKT</sequence>
<comment type="caution">
    <text evidence="1">The sequence shown here is derived from an EMBL/GenBank/DDBJ whole genome shotgun (WGS) entry which is preliminary data.</text>
</comment>
<evidence type="ECO:0000313" key="1">
    <source>
        <dbReference type="EMBL" id="HGD13202.1"/>
    </source>
</evidence>
<name>A0A7V3V005_UNCW3</name>
<accession>A0A7V3V005</accession>
<dbReference type="EMBL" id="DTMZ01000091">
    <property type="protein sequence ID" value="HGD13202.1"/>
    <property type="molecule type" value="Genomic_DNA"/>
</dbReference>
<proteinExistence type="predicted"/>
<gene>
    <name evidence="1" type="ORF">ENX16_03895</name>
</gene>
<organism evidence="1">
    <name type="scientific">candidate division WOR-3 bacterium</name>
    <dbReference type="NCBI Taxonomy" id="2052148"/>
    <lineage>
        <taxon>Bacteria</taxon>
        <taxon>Bacteria division WOR-3</taxon>
    </lineage>
</organism>
<reference evidence="1" key="1">
    <citation type="journal article" date="2020" name="mSystems">
        <title>Genome- and Community-Level Interaction Insights into Carbon Utilization and Element Cycling Functions of Hydrothermarchaeota in Hydrothermal Sediment.</title>
        <authorList>
            <person name="Zhou Z."/>
            <person name="Liu Y."/>
            <person name="Xu W."/>
            <person name="Pan J."/>
            <person name="Luo Z.H."/>
            <person name="Li M."/>
        </authorList>
    </citation>
    <scope>NUCLEOTIDE SEQUENCE [LARGE SCALE GENOMIC DNA]</scope>
    <source>
        <strain evidence="1">SpSt-914</strain>
    </source>
</reference>